<organism evidence="1 2">
    <name type="scientific">Acinetobacter proteolyticus</name>
    <dbReference type="NCBI Taxonomy" id="1776741"/>
    <lineage>
        <taxon>Bacteria</taxon>
        <taxon>Pseudomonadati</taxon>
        <taxon>Pseudomonadota</taxon>
        <taxon>Gammaproteobacteria</taxon>
        <taxon>Moraxellales</taxon>
        <taxon>Moraxellaceae</taxon>
        <taxon>Acinetobacter</taxon>
    </lineage>
</organism>
<reference evidence="1 2" key="1">
    <citation type="submission" date="2013-02" db="EMBL/GenBank/DDBJ databases">
        <title>The Genome Sequence of Acinetobacter sp. NIPH 809.</title>
        <authorList>
            <consortium name="The Broad Institute Genome Sequencing Platform"/>
            <consortium name="The Broad Institute Genome Sequencing Center for Infectious Disease"/>
            <person name="Cerqueira G."/>
            <person name="Feldgarden M."/>
            <person name="Courvalin P."/>
            <person name="Perichon B."/>
            <person name="Grillot-Courvalin C."/>
            <person name="Clermont D."/>
            <person name="Rocha E."/>
            <person name="Yoon E.-J."/>
            <person name="Nemec A."/>
            <person name="Walker B."/>
            <person name="Young S.K."/>
            <person name="Zeng Q."/>
            <person name="Gargeya S."/>
            <person name="Fitzgerald M."/>
            <person name="Haas B."/>
            <person name="Abouelleil A."/>
            <person name="Alvarado L."/>
            <person name="Arachchi H.M."/>
            <person name="Berlin A.M."/>
            <person name="Chapman S.B."/>
            <person name="Dewar J."/>
            <person name="Goldberg J."/>
            <person name="Griggs A."/>
            <person name="Gujja S."/>
            <person name="Hansen M."/>
            <person name="Howarth C."/>
            <person name="Imamovic A."/>
            <person name="Larimer J."/>
            <person name="McCowan C."/>
            <person name="Murphy C."/>
            <person name="Neiman D."/>
            <person name="Pearson M."/>
            <person name="Priest M."/>
            <person name="Roberts A."/>
            <person name="Saif S."/>
            <person name="Shea T."/>
            <person name="Sisk P."/>
            <person name="Sykes S."/>
            <person name="Wortman J."/>
            <person name="Nusbaum C."/>
            <person name="Birren B."/>
        </authorList>
    </citation>
    <scope>NUCLEOTIDE SEQUENCE [LARGE SCALE GENOMIC DNA]</scope>
    <source>
        <strain evidence="1 2">NIPH 809</strain>
    </source>
</reference>
<comment type="caution">
    <text evidence="1">The sequence shown here is derived from an EMBL/GenBank/DDBJ whole genome shotgun (WGS) entry which is preliminary data.</text>
</comment>
<accession>A0ABN0JDI3</accession>
<evidence type="ECO:0000313" key="2">
    <source>
        <dbReference type="Proteomes" id="UP000013034"/>
    </source>
</evidence>
<proteinExistence type="predicted"/>
<dbReference type="Proteomes" id="UP000013034">
    <property type="component" value="Unassembled WGS sequence"/>
</dbReference>
<protein>
    <submittedName>
        <fullName evidence="1">Uncharacterized protein</fullName>
    </submittedName>
</protein>
<dbReference type="EMBL" id="APOI01000018">
    <property type="protein sequence ID" value="ENU23176.1"/>
    <property type="molecule type" value="Genomic_DNA"/>
</dbReference>
<gene>
    <name evidence="1" type="ORF">F993_02324</name>
</gene>
<keyword evidence="2" id="KW-1185">Reference proteome</keyword>
<evidence type="ECO:0000313" key="1">
    <source>
        <dbReference type="EMBL" id="ENU23176.1"/>
    </source>
</evidence>
<sequence>MVKFFMKLEQTETADMDVKSTKIFIKFQVVITEIK</sequence>
<name>A0ABN0JDI3_9GAMM</name>